<feature type="domain" description="Tetrahydrofolate dehydrogenase/cyclohydrolase catalytic" evidence="1">
    <location>
        <begin position="69"/>
        <end position="138"/>
    </location>
</feature>
<keyword evidence="3" id="KW-1185">Reference proteome</keyword>
<dbReference type="PANTHER" id="PTHR48099:SF7">
    <property type="entry name" value="BIFUNCTIONAL METHYLENETETRAHYDROFOLATE DEHYDROGENASE_CYCLOHYDROLASE 2, MITOCHONDRIAL"/>
    <property type="match status" value="1"/>
</dbReference>
<evidence type="ECO:0000313" key="3">
    <source>
        <dbReference type="Proteomes" id="UP001162483"/>
    </source>
</evidence>
<comment type="caution">
    <text evidence="2">The sequence shown here is derived from an EMBL/GenBank/DDBJ whole genome shotgun (WGS) entry which is preliminary data.</text>
</comment>
<dbReference type="Gene3D" id="3.40.50.10860">
    <property type="entry name" value="Leucine Dehydrogenase, chain A, domain 1"/>
    <property type="match status" value="1"/>
</dbReference>
<reference evidence="2" key="1">
    <citation type="submission" date="2023-05" db="EMBL/GenBank/DDBJ databases">
        <authorList>
            <person name="Stuckert A."/>
        </authorList>
    </citation>
    <scope>NUCLEOTIDE SEQUENCE</scope>
</reference>
<dbReference type="EMBL" id="CATNWA010011023">
    <property type="protein sequence ID" value="CAI9561016.1"/>
    <property type="molecule type" value="Genomic_DNA"/>
</dbReference>
<dbReference type="SUPFAM" id="SSF53223">
    <property type="entry name" value="Aminoacid dehydrogenase-like, N-terminal domain"/>
    <property type="match status" value="1"/>
</dbReference>
<dbReference type="Pfam" id="PF00763">
    <property type="entry name" value="THF_DHG_CYH"/>
    <property type="match status" value="1"/>
</dbReference>
<proteinExistence type="predicted"/>
<dbReference type="InterPro" id="IPR020630">
    <property type="entry name" value="THF_DH/CycHdrlase_cat_dom"/>
</dbReference>
<dbReference type="InterPro" id="IPR046346">
    <property type="entry name" value="Aminoacid_DH-like_N_sf"/>
</dbReference>
<accession>A0ABN9CPG4</accession>
<dbReference type="PANTHER" id="PTHR48099">
    <property type="entry name" value="C-1-TETRAHYDROFOLATE SYNTHASE, CYTOPLASMIC-RELATED"/>
    <property type="match status" value="1"/>
</dbReference>
<gene>
    <name evidence="2" type="ORF">SPARVUS_LOCUS5366504</name>
</gene>
<sequence length="139" mass="15689">MASTFSSIRLLQRTKYGTTNARIFTWSRGCHTDIACRRMVFQSSRSSKEFLSGGLQISRMFCRSKAQIISGTKLAKEIKKEIKKDVESWLYLGNQRPHLSVILVGDNQASHTYVKNKIKAATTVGISSEVLLRPSYITQ</sequence>
<evidence type="ECO:0000259" key="1">
    <source>
        <dbReference type="Pfam" id="PF00763"/>
    </source>
</evidence>
<dbReference type="Proteomes" id="UP001162483">
    <property type="component" value="Unassembled WGS sequence"/>
</dbReference>
<evidence type="ECO:0000313" key="2">
    <source>
        <dbReference type="EMBL" id="CAI9561016.1"/>
    </source>
</evidence>
<feature type="non-terminal residue" evidence="2">
    <location>
        <position position="139"/>
    </location>
</feature>
<protein>
    <recommendedName>
        <fullName evidence="1">Tetrahydrofolate dehydrogenase/cyclohydrolase catalytic domain-containing protein</fullName>
    </recommendedName>
</protein>
<organism evidence="2 3">
    <name type="scientific">Staurois parvus</name>
    <dbReference type="NCBI Taxonomy" id="386267"/>
    <lineage>
        <taxon>Eukaryota</taxon>
        <taxon>Metazoa</taxon>
        <taxon>Chordata</taxon>
        <taxon>Craniata</taxon>
        <taxon>Vertebrata</taxon>
        <taxon>Euteleostomi</taxon>
        <taxon>Amphibia</taxon>
        <taxon>Batrachia</taxon>
        <taxon>Anura</taxon>
        <taxon>Neobatrachia</taxon>
        <taxon>Ranoidea</taxon>
        <taxon>Ranidae</taxon>
        <taxon>Staurois</taxon>
    </lineage>
</organism>
<name>A0ABN9CPG4_9NEOB</name>